<proteinExistence type="predicted"/>
<gene>
    <name evidence="6" type="ORF">RFM51_18975</name>
</gene>
<sequence>MKEAGADRRLPLCMSSIWNAFFFPLVLIASDDLKTLPQGADRVRRRIHHRLGVPFTGLTLAALPITLLHIVLSKQFIPGIAQGAVK</sequence>
<keyword evidence="2 5" id="KW-0812">Transmembrane</keyword>
<evidence type="ECO:0000313" key="7">
    <source>
        <dbReference type="Proteomes" id="UP001272097"/>
    </source>
</evidence>
<evidence type="ECO:0000256" key="3">
    <source>
        <dbReference type="ARBA" id="ARBA00022989"/>
    </source>
</evidence>
<dbReference type="InterPro" id="IPR035906">
    <property type="entry name" value="MetI-like_sf"/>
</dbReference>
<name>A0ABU4X029_9HYPH</name>
<keyword evidence="7" id="KW-1185">Reference proteome</keyword>
<accession>A0ABU4X029</accession>
<evidence type="ECO:0000256" key="2">
    <source>
        <dbReference type="ARBA" id="ARBA00022692"/>
    </source>
</evidence>
<comment type="caution">
    <text evidence="6">The sequence shown here is derived from an EMBL/GenBank/DDBJ whole genome shotgun (WGS) entry which is preliminary data.</text>
</comment>
<protein>
    <submittedName>
        <fullName evidence="6">Uncharacterized protein</fullName>
    </submittedName>
</protein>
<keyword evidence="4 5" id="KW-0472">Membrane</keyword>
<dbReference type="Proteomes" id="UP001272097">
    <property type="component" value="Unassembled WGS sequence"/>
</dbReference>
<comment type="subcellular location">
    <subcellularLocation>
        <location evidence="1">Membrane</location>
        <topology evidence="1">Multi-pass membrane protein</topology>
    </subcellularLocation>
</comment>
<feature type="transmembrane region" description="Helical" evidence="5">
    <location>
        <begin position="51"/>
        <end position="72"/>
    </location>
</feature>
<evidence type="ECO:0000256" key="4">
    <source>
        <dbReference type="ARBA" id="ARBA00023136"/>
    </source>
</evidence>
<keyword evidence="3 5" id="KW-1133">Transmembrane helix</keyword>
<evidence type="ECO:0000256" key="5">
    <source>
        <dbReference type="SAM" id="Phobius"/>
    </source>
</evidence>
<dbReference type="SUPFAM" id="SSF161098">
    <property type="entry name" value="MetI-like"/>
    <property type="match status" value="1"/>
</dbReference>
<dbReference type="EMBL" id="JAVIIS010000027">
    <property type="protein sequence ID" value="MDX8441675.1"/>
    <property type="molecule type" value="Genomic_DNA"/>
</dbReference>
<dbReference type="RefSeq" id="WP_320215644.1">
    <property type="nucleotide sequence ID" value="NZ_JAVIIS010000027.1"/>
</dbReference>
<evidence type="ECO:0000313" key="6">
    <source>
        <dbReference type="EMBL" id="MDX8441675.1"/>
    </source>
</evidence>
<organism evidence="6 7">
    <name type="scientific">Mesorhizobium australafricanum</name>
    <dbReference type="NCBI Taxonomy" id="3072311"/>
    <lineage>
        <taxon>Bacteria</taxon>
        <taxon>Pseudomonadati</taxon>
        <taxon>Pseudomonadota</taxon>
        <taxon>Alphaproteobacteria</taxon>
        <taxon>Hyphomicrobiales</taxon>
        <taxon>Phyllobacteriaceae</taxon>
        <taxon>Mesorhizobium</taxon>
    </lineage>
</organism>
<reference evidence="6 7" key="1">
    <citation type="submission" date="2023-08" db="EMBL/GenBank/DDBJ databases">
        <title>Implementing the SeqCode for naming new Mesorhizobium species isolated from Vachellia karroo root nodules.</title>
        <authorList>
            <person name="Van Lill M."/>
        </authorList>
    </citation>
    <scope>NUCLEOTIDE SEQUENCE [LARGE SCALE GENOMIC DNA]</scope>
    <source>
        <strain evidence="6 7">VK3E</strain>
    </source>
</reference>
<evidence type="ECO:0000256" key="1">
    <source>
        <dbReference type="ARBA" id="ARBA00004141"/>
    </source>
</evidence>